<dbReference type="CDD" id="cd11061">
    <property type="entry name" value="CYP67-like"/>
    <property type="match status" value="1"/>
</dbReference>
<keyword evidence="5 9" id="KW-0560">Oxidoreductase</keyword>
<accession>A0A1J9RBY8</accession>
<dbReference type="EMBL" id="MNUE01000068">
    <property type="protein sequence ID" value="OJD29979.1"/>
    <property type="molecule type" value="Genomic_DNA"/>
</dbReference>
<keyword evidence="4 8" id="KW-0479">Metal-binding</keyword>
<keyword evidence="6 8" id="KW-0408">Iron</keyword>
<evidence type="ECO:0000256" key="7">
    <source>
        <dbReference type="ARBA" id="ARBA00023033"/>
    </source>
</evidence>
<dbReference type="SUPFAM" id="SSF48264">
    <property type="entry name" value="Cytochrome P450"/>
    <property type="match status" value="1"/>
</dbReference>
<dbReference type="PANTHER" id="PTHR24305:SF237">
    <property type="entry name" value="CYTOCHROME P450 MONOOXYGENASE ATNE-RELATED"/>
    <property type="match status" value="1"/>
</dbReference>
<evidence type="ECO:0000256" key="5">
    <source>
        <dbReference type="ARBA" id="ARBA00023002"/>
    </source>
</evidence>
<evidence type="ECO:0000256" key="1">
    <source>
        <dbReference type="ARBA" id="ARBA00001971"/>
    </source>
</evidence>
<comment type="similarity">
    <text evidence="2 9">Belongs to the cytochrome P450 family.</text>
</comment>
<evidence type="ECO:0000256" key="9">
    <source>
        <dbReference type="RuleBase" id="RU000461"/>
    </source>
</evidence>
<comment type="caution">
    <text evidence="11">The sequence shown here is derived from an EMBL/GenBank/DDBJ whole genome shotgun (WGS) entry which is preliminary data.</text>
</comment>
<dbReference type="STRING" id="236234.A0A1J9RBY8"/>
<dbReference type="InterPro" id="IPR036396">
    <property type="entry name" value="Cyt_P450_sf"/>
</dbReference>
<dbReference type="RefSeq" id="XP_020126239.1">
    <property type="nucleotide sequence ID" value="XM_020278380.1"/>
</dbReference>
<dbReference type="GO" id="GO:0004497">
    <property type="term" value="F:monooxygenase activity"/>
    <property type="evidence" value="ECO:0007669"/>
    <property type="project" value="UniProtKB-KW"/>
</dbReference>
<keyword evidence="12" id="KW-1185">Reference proteome</keyword>
<evidence type="ECO:0000256" key="6">
    <source>
        <dbReference type="ARBA" id="ARBA00023004"/>
    </source>
</evidence>
<dbReference type="InterPro" id="IPR017972">
    <property type="entry name" value="Cyt_P450_CS"/>
</dbReference>
<dbReference type="InterPro" id="IPR050121">
    <property type="entry name" value="Cytochrome_P450_monoxygenase"/>
</dbReference>
<evidence type="ECO:0000256" key="3">
    <source>
        <dbReference type="ARBA" id="ARBA00022617"/>
    </source>
</evidence>
<dbReference type="GeneID" id="31018641"/>
<keyword evidence="3 8" id="KW-0349">Heme</keyword>
<feature type="region of interest" description="Disordered" evidence="10">
    <location>
        <begin position="488"/>
        <end position="512"/>
    </location>
</feature>
<dbReference type="AlphaFoldDB" id="A0A1J9RBY8"/>
<evidence type="ECO:0000313" key="12">
    <source>
        <dbReference type="Proteomes" id="UP000183809"/>
    </source>
</evidence>
<dbReference type="PRINTS" id="PR00385">
    <property type="entry name" value="P450"/>
</dbReference>
<dbReference type="PROSITE" id="PS00086">
    <property type="entry name" value="CYTOCHROME_P450"/>
    <property type="match status" value="1"/>
</dbReference>
<gene>
    <name evidence="11" type="ORF">BKCO1_680001</name>
</gene>
<dbReference type="GO" id="GO:0020037">
    <property type="term" value="F:heme binding"/>
    <property type="evidence" value="ECO:0007669"/>
    <property type="project" value="InterPro"/>
</dbReference>
<evidence type="ECO:0000256" key="4">
    <source>
        <dbReference type="ARBA" id="ARBA00022723"/>
    </source>
</evidence>
<dbReference type="InterPro" id="IPR002401">
    <property type="entry name" value="Cyt_P450_E_grp-I"/>
</dbReference>
<sequence>MSSTAIFLGAFALLVLPIAGYVVYQVKLHPLAKHPGPFLAKLTNAYGAYHALKEDVHLEMWRCHQKYGDFVRWGPDRVLVNTASGMRDIYTSGKNVVKSRGYNALVHVVPSVLTIRDKKQASTRRRLLAEGLSDAALRSHEPIILTHVDRLCQVLGPADDVWSEPRNMAHWCSYLAFDIMSEVVFGQKYDLLGSPTHRYIVPAINGSNIRTTVLGYLPQLVWRRLDKKLFSASIKARNVFLAFMNAMLQARFHHAASCSGGDGLDGQRRDVFSALLKPPPPAEKGGEVDSVLNQYRIRSDSATLAIAATDTVSTALSTTLFYLSRPAHASALRLAAAEVRRAFPTRASIRQGTALTSCTYLRACIDESMRVTAPVGGALFREVGPGGVVVDGQWFPEGVDVGTGMYSIHRSGRYFERGERWEPERWLVDEAAGEGEERLKAMRGVFHPFSFGPRACLGKGMALAEILLTVARLLWEFEIEEVVERRDDGSDVVVGGGDPLSGPSGRRDPGEYQLYHGGITSSKSGPMLRFRRRVVAQVEAAEKEGEPVVQK</sequence>
<evidence type="ECO:0000256" key="2">
    <source>
        <dbReference type="ARBA" id="ARBA00010617"/>
    </source>
</evidence>
<evidence type="ECO:0000313" key="11">
    <source>
        <dbReference type="EMBL" id="OJD29979.1"/>
    </source>
</evidence>
<dbReference type="InterPro" id="IPR001128">
    <property type="entry name" value="Cyt_P450"/>
</dbReference>
<dbReference type="Gene3D" id="1.10.630.10">
    <property type="entry name" value="Cytochrome P450"/>
    <property type="match status" value="1"/>
</dbReference>
<proteinExistence type="inferred from homology"/>
<name>A0A1J9RBY8_9PEZI</name>
<dbReference type="GO" id="GO:0005506">
    <property type="term" value="F:iron ion binding"/>
    <property type="evidence" value="ECO:0007669"/>
    <property type="project" value="InterPro"/>
</dbReference>
<comment type="cofactor">
    <cofactor evidence="1 8">
        <name>heme</name>
        <dbReference type="ChEBI" id="CHEBI:30413"/>
    </cofactor>
</comment>
<reference evidence="11 12" key="1">
    <citation type="submission" date="2016-10" db="EMBL/GenBank/DDBJ databases">
        <title>Proteomics and genomics reveal pathogen-plant mechanisms compatible with a hemibiotrophic lifestyle of Diplodia corticola.</title>
        <authorList>
            <person name="Fernandes I."/>
            <person name="De Jonge R."/>
            <person name="Van De Peer Y."/>
            <person name="Devreese B."/>
            <person name="Alves A."/>
            <person name="Esteves A.C."/>
        </authorList>
    </citation>
    <scope>NUCLEOTIDE SEQUENCE [LARGE SCALE GENOMIC DNA]</scope>
    <source>
        <strain evidence="11 12">CBS 112549</strain>
    </source>
</reference>
<evidence type="ECO:0000256" key="10">
    <source>
        <dbReference type="SAM" id="MobiDB-lite"/>
    </source>
</evidence>
<evidence type="ECO:0000256" key="8">
    <source>
        <dbReference type="PIRSR" id="PIRSR602401-1"/>
    </source>
</evidence>
<dbReference type="PRINTS" id="PR00463">
    <property type="entry name" value="EP450I"/>
</dbReference>
<keyword evidence="7 9" id="KW-0503">Monooxygenase</keyword>
<dbReference type="OrthoDB" id="1470350at2759"/>
<dbReference type="PANTHER" id="PTHR24305">
    <property type="entry name" value="CYTOCHROME P450"/>
    <property type="match status" value="1"/>
</dbReference>
<dbReference type="GO" id="GO:0016705">
    <property type="term" value="F:oxidoreductase activity, acting on paired donors, with incorporation or reduction of molecular oxygen"/>
    <property type="evidence" value="ECO:0007669"/>
    <property type="project" value="InterPro"/>
</dbReference>
<feature type="binding site" description="axial binding residue" evidence="8">
    <location>
        <position position="456"/>
    </location>
    <ligand>
        <name>heme</name>
        <dbReference type="ChEBI" id="CHEBI:30413"/>
    </ligand>
    <ligandPart>
        <name>Fe</name>
        <dbReference type="ChEBI" id="CHEBI:18248"/>
    </ligandPart>
</feature>
<dbReference type="Pfam" id="PF00067">
    <property type="entry name" value="p450"/>
    <property type="match status" value="1"/>
</dbReference>
<protein>
    <submittedName>
        <fullName evidence="11">Cytochrome p450</fullName>
    </submittedName>
</protein>
<organism evidence="11 12">
    <name type="scientific">Diplodia corticola</name>
    <dbReference type="NCBI Taxonomy" id="236234"/>
    <lineage>
        <taxon>Eukaryota</taxon>
        <taxon>Fungi</taxon>
        <taxon>Dikarya</taxon>
        <taxon>Ascomycota</taxon>
        <taxon>Pezizomycotina</taxon>
        <taxon>Dothideomycetes</taxon>
        <taxon>Dothideomycetes incertae sedis</taxon>
        <taxon>Botryosphaeriales</taxon>
        <taxon>Botryosphaeriaceae</taxon>
        <taxon>Diplodia</taxon>
    </lineage>
</organism>
<dbReference type="Proteomes" id="UP000183809">
    <property type="component" value="Unassembled WGS sequence"/>
</dbReference>